<comment type="caution">
    <text evidence="1">The sequence shown here is derived from an EMBL/GenBank/DDBJ whole genome shotgun (WGS) entry which is preliminary data.</text>
</comment>
<organism evidence="1">
    <name type="scientific">marine sediment metagenome</name>
    <dbReference type="NCBI Taxonomy" id="412755"/>
    <lineage>
        <taxon>unclassified sequences</taxon>
        <taxon>metagenomes</taxon>
        <taxon>ecological metagenomes</taxon>
    </lineage>
</organism>
<dbReference type="Gene3D" id="2.60.40.10">
    <property type="entry name" value="Immunoglobulins"/>
    <property type="match status" value="1"/>
</dbReference>
<dbReference type="InterPro" id="IPR013783">
    <property type="entry name" value="Ig-like_fold"/>
</dbReference>
<feature type="non-terminal residue" evidence="1">
    <location>
        <position position="226"/>
    </location>
</feature>
<dbReference type="AlphaFoldDB" id="X0YF50"/>
<protein>
    <recommendedName>
        <fullName evidence="2">PKD domain-containing protein</fullName>
    </recommendedName>
</protein>
<dbReference type="EMBL" id="BART01008498">
    <property type="protein sequence ID" value="GAG54589.1"/>
    <property type="molecule type" value="Genomic_DNA"/>
</dbReference>
<name>X0YF50_9ZZZZ</name>
<dbReference type="SUPFAM" id="SSF49299">
    <property type="entry name" value="PKD domain"/>
    <property type="match status" value="1"/>
</dbReference>
<reference evidence="1" key="1">
    <citation type="journal article" date="2014" name="Front. Microbiol.">
        <title>High frequency of phylogenetically diverse reductive dehalogenase-homologous genes in deep subseafloor sedimentary metagenomes.</title>
        <authorList>
            <person name="Kawai M."/>
            <person name="Futagami T."/>
            <person name="Toyoda A."/>
            <person name="Takaki Y."/>
            <person name="Nishi S."/>
            <person name="Hori S."/>
            <person name="Arai W."/>
            <person name="Tsubouchi T."/>
            <person name="Morono Y."/>
            <person name="Uchiyama I."/>
            <person name="Ito T."/>
            <person name="Fujiyama A."/>
            <person name="Inagaki F."/>
            <person name="Takami H."/>
        </authorList>
    </citation>
    <scope>NUCLEOTIDE SEQUENCE</scope>
    <source>
        <strain evidence="1">Expedition CK06-06</strain>
    </source>
</reference>
<sequence length="226" mass="24652">MWNNDNSTIDITYSNVQNGWPGLGNIDLDPLFVDPDGMDGIPATEDDNLRLLADSPCIDAADNVAVPDDVFDLDSDGITDEPIPLDLDGTLRFVDDPNTNDTGNGTPPIVDMGAYEFQAAILNNPPLQPNISGISLGVTGVGYTYTAVTTDPDDDEICYFVDWGDDTNSGWSDFVESGTEITYKHTWSEKGTYTIKAKAKDEYGLEGDWGELEVSMPRSHISIFPR</sequence>
<evidence type="ECO:0008006" key="2">
    <source>
        <dbReference type="Google" id="ProtNLM"/>
    </source>
</evidence>
<gene>
    <name evidence="1" type="ORF">S01H4_19102</name>
</gene>
<proteinExistence type="predicted"/>
<evidence type="ECO:0000313" key="1">
    <source>
        <dbReference type="EMBL" id="GAG54589.1"/>
    </source>
</evidence>
<accession>X0YF50</accession>
<dbReference type="InterPro" id="IPR035986">
    <property type="entry name" value="PKD_dom_sf"/>
</dbReference>